<feature type="region of interest" description="Disordered" evidence="3">
    <location>
        <begin position="105"/>
        <end position="130"/>
    </location>
</feature>
<comment type="subcellular location">
    <subcellularLocation>
        <location evidence="1 2">Nucleus</location>
    </subcellularLocation>
</comment>
<dbReference type="GO" id="GO:1990837">
    <property type="term" value="F:sequence-specific double-stranded DNA binding"/>
    <property type="evidence" value="ECO:0007669"/>
    <property type="project" value="TreeGrafter"/>
</dbReference>
<dbReference type="PANTHER" id="PTHR46892">
    <property type="entry name" value="VISUAL SYSTEM HOMEOBOX 2"/>
    <property type="match status" value="1"/>
</dbReference>
<dbReference type="PANTHER" id="PTHR46892:SF3">
    <property type="entry name" value="VISUAL SYSTEM HOMEOBOX 2"/>
    <property type="match status" value="1"/>
</dbReference>
<name>A0AAW0UTY2_SCYPA</name>
<dbReference type="InterPro" id="IPR001356">
    <property type="entry name" value="HD"/>
</dbReference>
<dbReference type="SUPFAM" id="SSF46689">
    <property type="entry name" value="Homeodomain-like"/>
    <property type="match status" value="1"/>
</dbReference>
<keyword evidence="6" id="KW-1185">Reference proteome</keyword>
<protein>
    <recommendedName>
        <fullName evidence="4">Homeobox domain-containing protein</fullName>
    </recommendedName>
</protein>
<evidence type="ECO:0000256" key="1">
    <source>
        <dbReference type="ARBA" id="ARBA00004123"/>
    </source>
</evidence>
<evidence type="ECO:0000313" key="5">
    <source>
        <dbReference type="EMBL" id="KAK8402157.1"/>
    </source>
</evidence>
<sequence>MRLPPSPSSVCVASPNQCGQGGVCPGKVWKWSKLWCISRASAYLAAALVDGASKYLPFVSTDRTIFTSFQLEELEKAFKESHYPDVYAREMLSLKTDLPEDRIQWSAGRGPHASEGVAGRCGHKGSARDNLPFTGVQKAARGS</sequence>
<evidence type="ECO:0000313" key="6">
    <source>
        <dbReference type="Proteomes" id="UP001487740"/>
    </source>
</evidence>
<feature type="domain" description="Homeobox" evidence="4">
    <location>
        <begin position="59"/>
        <end position="114"/>
    </location>
</feature>
<organism evidence="5 6">
    <name type="scientific">Scylla paramamosain</name>
    <name type="common">Mud crab</name>
    <dbReference type="NCBI Taxonomy" id="85552"/>
    <lineage>
        <taxon>Eukaryota</taxon>
        <taxon>Metazoa</taxon>
        <taxon>Ecdysozoa</taxon>
        <taxon>Arthropoda</taxon>
        <taxon>Crustacea</taxon>
        <taxon>Multicrustacea</taxon>
        <taxon>Malacostraca</taxon>
        <taxon>Eumalacostraca</taxon>
        <taxon>Eucarida</taxon>
        <taxon>Decapoda</taxon>
        <taxon>Pleocyemata</taxon>
        <taxon>Brachyura</taxon>
        <taxon>Eubrachyura</taxon>
        <taxon>Portunoidea</taxon>
        <taxon>Portunidae</taxon>
        <taxon>Portuninae</taxon>
        <taxon>Scylla</taxon>
    </lineage>
</organism>
<dbReference type="GO" id="GO:0006357">
    <property type="term" value="P:regulation of transcription by RNA polymerase II"/>
    <property type="evidence" value="ECO:0007669"/>
    <property type="project" value="TreeGrafter"/>
</dbReference>
<keyword evidence="2" id="KW-0539">Nucleus</keyword>
<keyword evidence="2" id="KW-0238">DNA-binding</keyword>
<dbReference type="SMART" id="SM00389">
    <property type="entry name" value="HOX"/>
    <property type="match status" value="1"/>
</dbReference>
<accession>A0AAW0UTY2</accession>
<dbReference type="InterPro" id="IPR009057">
    <property type="entry name" value="Homeodomain-like_sf"/>
</dbReference>
<dbReference type="EMBL" id="JARAKH010000008">
    <property type="protein sequence ID" value="KAK8402157.1"/>
    <property type="molecule type" value="Genomic_DNA"/>
</dbReference>
<dbReference type="Gene3D" id="1.10.10.60">
    <property type="entry name" value="Homeodomain-like"/>
    <property type="match status" value="1"/>
</dbReference>
<evidence type="ECO:0000259" key="4">
    <source>
        <dbReference type="SMART" id="SM00389"/>
    </source>
</evidence>
<proteinExistence type="predicted"/>
<dbReference type="InterPro" id="IPR052294">
    <property type="entry name" value="VSX_homeobox_regulators"/>
</dbReference>
<dbReference type="Proteomes" id="UP001487740">
    <property type="component" value="Unassembled WGS sequence"/>
</dbReference>
<dbReference type="AlphaFoldDB" id="A0AAW0UTY2"/>
<comment type="caution">
    <text evidence="5">The sequence shown here is derived from an EMBL/GenBank/DDBJ whole genome shotgun (WGS) entry which is preliminary data.</text>
</comment>
<keyword evidence="2" id="KW-0371">Homeobox</keyword>
<evidence type="ECO:0000256" key="2">
    <source>
        <dbReference type="RuleBase" id="RU000682"/>
    </source>
</evidence>
<reference evidence="5 6" key="1">
    <citation type="submission" date="2023-03" db="EMBL/GenBank/DDBJ databases">
        <title>High-quality genome of Scylla paramamosain provides insights in environmental adaptation.</title>
        <authorList>
            <person name="Zhang L."/>
        </authorList>
    </citation>
    <scope>NUCLEOTIDE SEQUENCE [LARGE SCALE GENOMIC DNA]</scope>
    <source>
        <strain evidence="5">LZ_2023a</strain>
        <tissue evidence="5">Muscle</tissue>
    </source>
</reference>
<dbReference type="GO" id="GO:0005634">
    <property type="term" value="C:nucleus"/>
    <property type="evidence" value="ECO:0007669"/>
    <property type="project" value="UniProtKB-SubCell"/>
</dbReference>
<gene>
    <name evidence="5" type="ORF">O3P69_001327</name>
</gene>
<evidence type="ECO:0000256" key="3">
    <source>
        <dbReference type="SAM" id="MobiDB-lite"/>
    </source>
</evidence>
<dbReference type="Pfam" id="PF00046">
    <property type="entry name" value="Homeodomain"/>
    <property type="match status" value="1"/>
</dbReference>
<dbReference type="CDD" id="cd00086">
    <property type="entry name" value="homeodomain"/>
    <property type="match status" value="1"/>
</dbReference>